<accession>A0A381RGD3</accession>
<protein>
    <recommendedName>
        <fullName evidence="2">DUF4296 domain-containing protein</fullName>
    </recommendedName>
</protein>
<organism evidence="1">
    <name type="scientific">marine metagenome</name>
    <dbReference type="NCBI Taxonomy" id="408172"/>
    <lineage>
        <taxon>unclassified sequences</taxon>
        <taxon>metagenomes</taxon>
        <taxon>ecological metagenomes</taxon>
    </lineage>
</organism>
<dbReference type="AlphaFoldDB" id="A0A381RGD3"/>
<evidence type="ECO:0008006" key="2">
    <source>
        <dbReference type="Google" id="ProtNLM"/>
    </source>
</evidence>
<sequence>MMMLKNLIRKINYSTSLIIILLIILQSCASKSEIKPQAPAHPTITIETLRQDYESKILTNDVYYLYMTYTIFSQNLLPEEYKGMVGPRDGTPIIMEVQRAYYSLQPETQKIIQQWIKPLPQKPSKRKP</sequence>
<dbReference type="PROSITE" id="PS51257">
    <property type="entry name" value="PROKAR_LIPOPROTEIN"/>
    <property type="match status" value="1"/>
</dbReference>
<reference evidence="1" key="1">
    <citation type="submission" date="2018-05" db="EMBL/GenBank/DDBJ databases">
        <authorList>
            <person name="Lanie J.A."/>
            <person name="Ng W.-L."/>
            <person name="Kazmierczak K.M."/>
            <person name="Andrzejewski T.M."/>
            <person name="Davidsen T.M."/>
            <person name="Wayne K.J."/>
            <person name="Tettelin H."/>
            <person name="Glass J.I."/>
            <person name="Rusch D."/>
            <person name="Podicherti R."/>
            <person name="Tsui H.-C.T."/>
            <person name="Winkler M.E."/>
        </authorList>
    </citation>
    <scope>NUCLEOTIDE SEQUENCE</scope>
</reference>
<evidence type="ECO:0000313" key="1">
    <source>
        <dbReference type="EMBL" id="SUZ88253.1"/>
    </source>
</evidence>
<name>A0A381RGD3_9ZZZZ</name>
<dbReference type="EMBL" id="UINC01001761">
    <property type="protein sequence ID" value="SUZ88253.1"/>
    <property type="molecule type" value="Genomic_DNA"/>
</dbReference>
<gene>
    <name evidence="1" type="ORF">METZ01_LOCUS41107</name>
</gene>
<proteinExistence type="predicted"/>